<organism evidence="3 4">
    <name type="scientific">Pyronema omphalodes (strain CBS 100304)</name>
    <name type="common">Pyronema confluens</name>
    <dbReference type="NCBI Taxonomy" id="1076935"/>
    <lineage>
        <taxon>Eukaryota</taxon>
        <taxon>Fungi</taxon>
        <taxon>Dikarya</taxon>
        <taxon>Ascomycota</taxon>
        <taxon>Pezizomycotina</taxon>
        <taxon>Pezizomycetes</taxon>
        <taxon>Pezizales</taxon>
        <taxon>Pyronemataceae</taxon>
        <taxon>Pyronema</taxon>
    </lineage>
</organism>
<keyword evidence="1" id="KW-0175">Coiled coil</keyword>
<dbReference type="OMA" id="FHEMIAL"/>
<keyword evidence="2" id="KW-0812">Transmembrane</keyword>
<proteinExistence type="predicted"/>
<evidence type="ECO:0000313" key="3">
    <source>
        <dbReference type="EMBL" id="CCX12031.1"/>
    </source>
</evidence>
<dbReference type="Proteomes" id="UP000018144">
    <property type="component" value="Unassembled WGS sequence"/>
</dbReference>
<keyword evidence="2" id="KW-0472">Membrane</keyword>
<dbReference type="AlphaFoldDB" id="U4L5F4"/>
<evidence type="ECO:0000256" key="2">
    <source>
        <dbReference type="SAM" id="Phobius"/>
    </source>
</evidence>
<dbReference type="PANTHER" id="PTHR42032">
    <property type="entry name" value="YALI0E30679P"/>
    <property type="match status" value="1"/>
</dbReference>
<dbReference type="eggNOG" id="ENOG502RXR7">
    <property type="taxonomic scope" value="Eukaryota"/>
</dbReference>
<evidence type="ECO:0000256" key="1">
    <source>
        <dbReference type="SAM" id="Coils"/>
    </source>
</evidence>
<evidence type="ECO:0000313" key="4">
    <source>
        <dbReference type="Proteomes" id="UP000018144"/>
    </source>
</evidence>
<dbReference type="EMBL" id="HF935675">
    <property type="protein sequence ID" value="CCX12031.1"/>
    <property type="molecule type" value="Genomic_DNA"/>
</dbReference>
<sequence>MASTLYRRPSSASTLSLTERESSWHSLPLAFAILPALGGILFTNGSLIITDVLLILLCSLFLHQLIKFPWEWYQSSQLPATAAPRHGSDGEAASRELNRNEIWALFCCFVGPLVGGAILHGIRAQLSRPSEGLVSNLNLTVFILAAEIRPAAQVMKLIRERTVNLQRQLGEGEQQPLGRVEELEGKLREMEETVRELVQAGRTQKEREKEMEVLRGAVRRYERKEAASQLATETRILEINRRLSMTEPQQGVGEWVLGWLLAPLLLAWKLISTVLMFPVTAVGAVLRLITGGRSRARRA</sequence>
<feature type="coiled-coil region" evidence="1">
    <location>
        <begin position="180"/>
        <end position="224"/>
    </location>
</feature>
<dbReference type="PANTHER" id="PTHR42032:SF1">
    <property type="entry name" value="YALI0E30679P"/>
    <property type="match status" value="1"/>
</dbReference>
<feature type="transmembrane region" description="Helical" evidence="2">
    <location>
        <begin position="274"/>
        <end position="290"/>
    </location>
</feature>
<name>U4L5F4_PYROM</name>
<dbReference type="STRING" id="1076935.U4L5F4"/>
<accession>U4L5F4</accession>
<keyword evidence="4" id="KW-1185">Reference proteome</keyword>
<dbReference type="OrthoDB" id="5422510at2759"/>
<feature type="transmembrane region" description="Helical" evidence="2">
    <location>
        <begin position="47"/>
        <end position="66"/>
    </location>
</feature>
<reference evidence="3 4" key="1">
    <citation type="journal article" date="2013" name="PLoS Genet.">
        <title>The genome and development-dependent transcriptomes of Pyronema confluens: a window into fungal evolution.</title>
        <authorList>
            <person name="Traeger S."/>
            <person name="Altegoer F."/>
            <person name="Freitag M."/>
            <person name="Gabaldon T."/>
            <person name="Kempken F."/>
            <person name="Kumar A."/>
            <person name="Marcet-Houben M."/>
            <person name="Poggeler S."/>
            <person name="Stajich J.E."/>
            <person name="Nowrousian M."/>
        </authorList>
    </citation>
    <scope>NUCLEOTIDE SEQUENCE [LARGE SCALE GENOMIC DNA]</scope>
    <source>
        <strain evidence="4">CBS 100304</strain>
        <tissue evidence="3">Vegetative mycelium</tissue>
    </source>
</reference>
<keyword evidence="2" id="KW-1133">Transmembrane helix</keyword>
<protein>
    <submittedName>
        <fullName evidence="3">Uncharacterized protein</fullName>
    </submittedName>
</protein>
<feature type="transmembrane region" description="Helical" evidence="2">
    <location>
        <begin position="102"/>
        <end position="122"/>
    </location>
</feature>
<gene>
    <name evidence="3" type="ORF">PCON_11625</name>
</gene>